<dbReference type="GO" id="GO:0000976">
    <property type="term" value="F:transcription cis-regulatory region binding"/>
    <property type="evidence" value="ECO:0007669"/>
    <property type="project" value="TreeGrafter"/>
</dbReference>
<reference evidence="7 8" key="1">
    <citation type="submission" date="2013-08" db="EMBL/GenBank/DDBJ databases">
        <authorList>
            <person name="Weinstock G."/>
            <person name="Sodergren E."/>
            <person name="Wylie T."/>
            <person name="Fulton L."/>
            <person name="Fulton R."/>
            <person name="Fronick C."/>
            <person name="O'Laughlin M."/>
            <person name="Godfrey J."/>
            <person name="Miner T."/>
            <person name="Herter B."/>
            <person name="Appelbaum E."/>
            <person name="Cordes M."/>
            <person name="Lek S."/>
            <person name="Wollam A."/>
            <person name="Pepin K.H."/>
            <person name="Palsikar V.B."/>
            <person name="Mitreva M."/>
            <person name="Wilson R.K."/>
        </authorList>
    </citation>
    <scope>NUCLEOTIDE SEQUENCE [LARGE SCALE GENOMIC DNA]</scope>
    <source>
        <strain evidence="7 8">F0530</strain>
    </source>
</reference>
<dbReference type="SUPFAM" id="SSF48498">
    <property type="entry name" value="Tetracyclin repressor-like, C-terminal domain"/>
    <property type="match status" value="1"/>
</dbReference>
<evidence type="ECO:0000256" key="4">
    <source>
        <dbReference type="PROSITE-ProRule" id="PRU00335"/>
    </source>
</evidence>
<comment type="caution">
    <text evidence="7">The sequence shown here is derived from an EMBL/GenBank/DDBJ whole genome shotgun (WGS) entry which is preliminary data.</text>
</comment>
<dbReference type="PRINTS" id="PR00455">
    <property type="entry name" value="HTHTETR"/>
</dbReference>
<feature type="DNA-binding region" description="H-T-H motif" evidence="4">
    <location>
        <begin position="42"/>
        <end position="61"/>
    </location>
</feature>
<evidence type="ECO:0000256" key="3">
    <source>
        <dbReference type="ARBA" id="ARBA00023163"/>
    </source>
</evidence>
<gene>
    <name evidence="7" type="ORF">HMPREF1978_01702</name>
</gene>
<accession>U1PWP8</accession>
<dbReference type="InterPro" id="IPR041678">
    <property type="entry name" value="TetR_C_16"/>
</dbReference>
<organism evidence="7 8">
    <name type="scientific">Actinomyces graevenitzii F0530</name>
    <dbReference type="NCBI Taxonomy" id="1321817"/>
    <lineage>
        <taxon>Bacteria</taxon>
        <taxon>Bacillati</taxon>
        <taxon>Actinomycetota</taxon>
        <taxon>Actinomycetes</taxon>
        <taxon>Actinomycetales</taxon>
        <taxon>Actinomycetaceae</taxon>
        <taxon>Actinomyces</taxon>
    </lineage>
</organism>
<evidence type="ECO:0000256" key="5">
    <source>
        <dbReference type="SAM" id="MobiDB-lite"/>
    </source>
</evidence>
<evidence type="ECO:0000313" key="8">
    <source>
        <dbReference type="Proteomes" id="UP000016481"/>
    </source>
</evidence>
<dbReference type="Pfam" id="PF17920">
    <property type="entry name" value="TetR_C_16"/>
    <property type="match status" value="1"/>
</dbReference>
<feature type="domain" description="HTH tetR-type" evidence="6">
    <location>
        <begin position="19"/>
        <end position="79"/>
    </location>
</feature>
<dbReference type="SUPFAM" id="SSF46689">
    <property type="entry name" value="Homeodomain-like"/>
    <property type="match status" value="1"/>
</dbReference>
<dbReference type="PANTHER" id="PTHR30055">
    <property type="entry name" value="HTH-TYPE TRANSCRIPTIONAL REGULATOR RUTR"/>
    <property type="match status" value="1"/>
</dbReference>
<keyword evidence="1" id="KW-0805">Transcription regulation</keyword>
<dbReference type="Proteomes" id="UP000016481">
    <property type="component" value="Unassembled WGS sequence"/>
</dbReference>
<evidence type="ECO:0000313" key="7">
    <source>
        <dbReference type="EMBL" id="ERH14524.1"/>
    </source>
</evidence>
<name>U1PWP8_9ACTO</name>
<proteinExistence type="predicted"/>
<dbReference type="RefSeq" id="WP_021603811.1">
    <property type="nucleotide sequence ID" value="NZ_KE951490.1"/>
</dbReference>
<dbReference type="PANTHER" id="PTHR30055:SF234">
    <property type="entry name" value="HTH-TYPE TRANSCRIPTIONAL REGULATOR BETI"/>
    <property type="match status" value="1"/>
</dbReference>
<dbReference type="HOGENOM" id="CLU_069356_10_0_11"/>
<dbReference type="Gene3D" id="1.10.357.10">
    <property type="entry name" value="Tetracycline Repressor, domain 2"/>
    <property type="match status" value="1"/>
</dbReference>
<dbReference type="InterPro" id="IPR001647">
    <property type="entry name" value="HTH_TetR"/>
</dbReference>
<dbReference type="PROSITE" id="PS50977">
    <property type="entry name" value="HTH_TETR_2"/>
    <property type="match status" value="1"/>
</dbReference>
<sequence>MSSAANAVGGAKRGPRKGGVDKEQILAAAREEFALHDYKGTTMRSVARRAGCDAKLIHYYFGSKDELFAEAISQVMESLQIAQWWISQAEEDGGGGAQVLRQLLNFVETNESGPAYVAMVRALSSEERVRQMFLDRITSRVALPTFATLGLDQVLVRMNLITTQLLGLISVRYIMKFEPLASMSRDEVAALVGPTLDRYMSPDLFAQP</sequence>
<dbReference type="Gene3D" id="1.10.10.60">
    <property type="entry name" value="Homeodomain-like"/>
    <property type="match status" value="1"/>
</dbReference>
<evidence type="ECO:0000259" key="6">
    <source>
        <dbReference type="PROSITE" id="PS50977"/>
    </source>
</evidence>
<dbReference type="EMBL" id="AWSC01000066">
    <property type="protein sequence ID" value="ERH14524.1"/>
    <property type="molecule type" value="Genomic_DNA"/>
</dbReference>
<protein>
    <submittedName>
        <fullName evidence="7">Transcriptional regulator, TetR family</fullName>
    </submittedName>
</protein>
<evidence type="ECO:0000256" key="2">
    <source>
        <dbReference type="ARBA" id="ARBA00023125"/>
    </source>
</evidence>
<keyword evidence="2 4" id="KW-0238">DNA-binding</keyword>
<dbReference type="GO" id="GO:0003700">
    <property type="term" value="F:DNA-binding transcription factor activity"/>
    <property type="evidence" value="ECO:0007669"/>
    <property type="project" value="TreeGrafter"/>
</dbReference>
<keyword evidence="3" id="KW-0804">Transcription</keyword>
<dbReference type="InterPro" id="IPR036271">
    <property type="entry name" value="Tet_transcr_reg_TetR-rel_C_sf"/>
</dbReference>
<dbReference type="Pfam" id="PF00440">
    <property type="entry name" value="TetR_N"/>
    <property type="match status" value="1"/>
</dbReference>
<feature type="region of interest" description="Disordered" evidence="5">
    <location>
        <begin position="1"/>
        <end position="21"/>
    </location>
</feature>
<dbReference type="AlphaFoldDB" id="U1PWP8"/>
<dbReference type="InterPro" id="IPR009057">
    <property type="entry name" value="Homeodomain-like_sf"/>
</dbReference>
<evidence type="ECO:0000256" key="1">
    <source>
        <dbReference type="ARBA" id="ARBA00023015"/>
    </source>
</evidence>
<dbReference type="PATRIC" id="fig|1321817.3.peg.1499"/>
<dbReference type="InterPro" id="IPR050109">
    <property type="entry name" value="HTH-type_TetR-like_transc_reg"/>
</dbReference>